<comment type="caution">
    <text evidence="6">The sequence shown here is derived from an EMBL/GenBank/DDBJ whole genome shotgun (WGS) entry which is preliminary data.</text>
</comment>
<dbReference type="Proteomes" id="UP000322051">
    <property type="component" value="Unassembled WGS sequence"/>
</dbReference>
<dbReference type="AlphaFoldDB" id="A0AB73BNY4"/>
<comment type="similarity">
    <text evidence="1 5">Belongs to the bacterial histone-like protein family.</text>
</comment>
<dbReference type="PROSITE" id="PS00045">
    <property type="entry name" value="HISTONE_LIKE"/>
    <property type="match status" value="1"/>
</dbReference>
<evidence type="ECO:0000256" key="1">
    <source>
        <dbReference type="ARBA" id="ARBA00010529"/>
    </source>
</evidence>
<dbReference type="GO" id="GO:0005829">
    <property type="term" value="C:cytosol"/>
    <property type="evidence" value="ECO:0007669"/>
    <property type="project" value="TreeGrafter"/>
</dbReference>
<dbReference type="SMART" id="SM00411">
    <property type="entry name" value="BHL"/>
    <property type="match status" value="1"/>
</dbReference>
<dbReference type="InterPro" id="IPR000119">
    <property type="entry name" value="Hist_DNA-bd"/>
</dbReference>
<evidence type="ECO:0000256" key="5">
    <source>
        <dbReference type="RuleBase" id="RU003939"/>
    </source>
</evidence>
<dbReference type="Gene3D" id="4.10.520.10">
    <property type="entry name" value="IHF-like DNA-binding proteins"/>
    <property type="match status" value="1"/>
</dbReference>
<gene>
    <name evidence="6" type="ORF">F1C02_07865</name>
</gene>
<dbReference type="EMBL" id="VUAO01000020">
    <property type="protein sequence ID" value="KAA8797167.1"/>
    <property type="molecule type" value="Genomic_DNA"/>
</dbReference>
<proteinExistence type="inferred from homology"/>
<evidence type="ECO:0000256" key="2">
    <source>
        <dbReference type="ARBA" id="ARBA00021922"/>
    </source>
</evidence>
<organism evidence="6 7">
    <name type="scientific">Lactobacillus crispatus</name>
    <dbReference type="NCBI Taxonomy" id="47770"/>
    <lineage>
        <taxon>Bacteria</taxon>
        <taxon>Bacillati</taxon>
        <taxon>Bacillota</taxon>
        <taxon>Bacilli</taxon>
        <taxon>Lactobacillales</taxon>
        <taxon>Lactobacillaceae</taxon>
        <taxon>Lactobacillus</taxon>
    </lineage>
</organism>
<name>A0AB73BNY4_9LACO</name>
<dbReference type="GO" id="GO:0030527">
    <property type="term" value="F:structural constituent of chromatin"/>
    <property type="evidence" value="ECO:0007669"/>
    <property type="project" value="InterPro"/>
</dbReference>
<sequence length="64" mass="7209">MLKGNRLLICFIGFGTFKVRNRAERKGRNPQTGKAIIIPATKVPAFKAGKELKEAIKYKNISEF</sequence>
<dbReference type="CDD" id="cd13831">
    <property type="entry name" value="HU"/>
    <property type="match status" value="1"/>
</dbReference>
<keyword evidence="3" id="KW-0226">DNA condensation</keyword>
<evidence type="ECO:0000256" key="4">
    <source>
        <dbReference type="ARBA" id="ARBA00023125"/>
    </source>
</evidence>
<evidence type="ECO:0000256" key="3">
    <source>
        <dbReference type="ARBA" id="ARBA00023067"/>
    </source>
</evidence>
<dbReference type="GO" id="GO:0030261">
    <property type="term" value="P:chromosome condensation"/>
    <property type="evidence" value="ECO:0007669"/>
    <property type="project" value="UniProtKB-KW"/>
</dbReference>
<dbReference type="PANTHER" id="PTHR33175">
    <property type="entry name" value="DNA-BINDING PROTEIN HU"/>
    <property type="match status" value="1"/>
</dbReference>
<dbReference type="SUPFAM" id="SSF47729">
    <property type="entry name" value="IHF-like DNA-binding proteins"/>
    <property type="match status" value="1"/>
</dbReference>
<dbReference type="PRINTS" id="PR01727">
    <property type="entry name" value="DNABINDINGHU"/>
</dbReference>
<dbReference type="Pfam" id="PF00216">
    <property type="entry name" value="Bac_DNA_binding"/>
    <property type="match status" value="1"/>
</dbReference>
<protein>
    <recommendedName>
        <fullName evidence="2">DNA-binding protein HU</fullName>
    </recommendedName>
</protein>
<keyword evidence="4 6" id="KW-0238">DNA-binding</keyword>
<reference evidence="6 7" key="1">
    <citation type="submission" date="2019-09" db="EMBL/GenBank/DDBJ databases">
        <title>Comparative analysis of L. crispatus genomes revealed niche specific adaptation to different host and body sites.</title>
        <authorList>
            <person name="Pan M."/>
            <person name="Hidalgo-Cantabrana C."/>
            <person name="Barrangou R."/>
        </authorList>
    </citation>
    <scope>NUCLEOTIDE SEQUENCE [LARGE SCALE GENOMIC DNA]</scope>
    <source>
        <strain evidence="6 7">NCK973</strain>
    </source>
</reference>
<evidence type="ECO:0000313" key="7">
    <source>
        <dbReference type="Proteomes" id="UP000322051"/>
    </source>
</evidence>
<dbReference type="InterPro" id="IPR010992">
    <property type="entry name" value="IHF-like_DNA-bd_dom_sf"/>
</dbReference>
<dbReference type="GO" id="GO:0003677">
    <property type="term" value="F:DNA binding"/>
    <property type="evidence" value="ECO:0007669"/>
    <property type="project" value="UniProtKB-KW"/>
</dbReference>
<dbReference type="InterPro" id="IPR020816">
    <property type="entry name" value="Histone-like_DNA-bd_CS"/>
</dbReference>
<dbReference type="PANTHER" id="PTHR33175:SF3">
    <property type="entry name" value="DNA-BINDING PROTEIN HU-BETA"/>
    <property type="match status" value="1"/>
</dbReference>
<evidence type="ECO:0000313" key="6">
    <source>
        <dbReference type="EMBL" id="KAA8797167.1"/>
    </source>
</evidence>
<accession>A0AB73BNY4</accession>